<gene>
    <name evidence="9" type="ORF">IAB19_01340</name>
</gene>
<keyword evidence="6 8" id="KW-1133">Transmembrane helix</keyword>
<feature type="transmembrane region" description="Helical" evidence="8">
    <location>
        <begin position="43"/>
        <end position="62"/>
    </location>
</feature>
<evidence type="ECO:0000256" key="8">
    <source>
        <dbReference type="RuleBase" id="RU363041"/>
    </source>
</evidence>
<feature type="transmembrane region" description="Helical" evidence="8">
    <location>
        <begin position="219"/>
        <end position="237"/>
    </location>
</feature>
<name>A0A9D9DAV4_9GAMM</name>
<evidence type="ECO:0000256" key="2">
    <source>
        <dbReference type="ARBA" id="ARBA00009142"/>
    </source>
</evidence>
<evidence type="ECO:0000256" key="3">
    <source>
        <dbReference type="ARBA" id="ARBA00022448"/>
    </source>
</evidence>
<dbReference type="Pfam" id="PF01925">
    <property type="entry name" value="TauE"/>
    <property type="match status" value="1"/>
</dbReference>
<evidence type="ECO:0000313" key="9">
    <source>
        <dbReference type="EMBL" id="MBO8415008.1"/>
    </source>
</evidence>
<proteinExistence type="inferred from homology"/>
<evidence type="ECO:0000256" key="6">
    <source>
        <dbReference type="ARBA" id="ARBA00022989"/>
    </source>
</evidence>
<dbReference type="InterPro" id="IPR052017">
    <property type="entry name" value="TSUP"/>
</dbReference>
<dbReference type="PANTHER" id="PTHR30269">
    <property type="entry name" value="TRANSMEMBRANE PROTEIN YFCA"/>
    <property type="match status" value="1"/>
</dbReference>
<evidence type="ECO:0000256" key="4">
    <source>
        <dbReference type="ARBA" id="ARBA00022475"/>
    </source>
</evidence>
<dbReference type="InterPro" id="IPR002781">
    <property type="entry name" value="TM_pro_TauE-like"/>
</dbReference>
<keyword evidence="7 8" id="KW-0472">Membrane</keyword>
<evidence type="ECO:0000256" key="7">
    <source>
        <dbReference type="ARBA" id="ARBA00023136"/>
    </source>
</evidence>
<evidence type="ECO:0000256" key="5">
    <source>
        <dbReference type="ARBA" id="ARBA00022692"/>
    </source>
</evidence>
<accession>A0A9D9DAV4</accession>
<feature type="transmembrane region" description="Helical" evidence="8">
    <location>
        <begin position="188"/>
        <end position="212"/>
    </location>
</feature>
<evidence type="ECO:0000256" key="1">
    <source>
        <dbReference type="ARBA" id="ARBA00004651"/>
    </source>
</evidence>
<sequence>MFELICVGAIFFAATVIQTITGFAGNLLAMPGTIQLIGMVDAKIAGSLINIFTCLIVSVIGWRNIAWKEFWKILILVTPGMLLGFYCFYTLHMSFLLYIYGTVIILIAAKSFFTPPAPHTMPLWVTLIVMTCAGLMQGLFVSGGAFVVLYAVRVFKDKAEFRSTLSLLWTVLNLGIVFQSWLAGELNYANVTFSLKIVPVVLLAVCLGNILYKHINGKAFLLLANILLVLSGLSCFLKV</sequence>
<dbReference type="Proteomes" id="UP000823631">
    <property type="component" value="Unassembled WGS sequence"/>
</dbReference>
<reference evidence="9" key="1">
    <citation type="submission" date="2020-10" db="EMBL/GenBank/DDBJ databases">
        <authorList>
            <person name="Gilroy R."/>
        </authorList>
    </citation>
    <scope>NUCLEOTIDE SEQUENCE</scope>
    <source>
        <strain evidence="9">17213</strain>
    </source>
</reference>
<evidence type="ECO:0000313" key="10">
    <source>
        <dbReference type="Proteomes" id="UP000823631"/>
    </source>
</evidence>
<organism evidence="9 10">
    <name type="scientific">Candidatus Avisuccinivibrio stercorigallinarum</name>
    <dbReference type="NCBI Taxonomy" id="2840704"/>
    <lineage>
        <taxon>Bacteria</taxon>
        <taxon>Pseudomonadati</taxon>
        <taxon>Pseudomonadota</taxon>
        <taxon>Gammaproteobacteria</taxon>
        <taxon>Aeromonadales</taxon>
        <taxon>Succinivibrionaceae</taxon>
        <taxon>Succinivibrionaceae incertae sedis</taxon>
        <taxon>Candidatus Avisuccinivibrio</taxon>
    </lineage>
</organism>
<dbReference type="GO" id="GO:0005886">
    <property type="term" value="C:plasma membrane"/>
    <property type="evidence" value="ECO:0007669"/>
    <property type="project" value="UniProtKB-SubCell"/>
</dbReference>
<comment type="caution">
    <text evidence="9">The sequence shown here is derived from an EMBL/GenBank/DDBJ whole genome shotgun (WGS) entry which is preliminary data.</text>
</comment>
<dbReference type="AlphaFoldDB" id="A0A9D9DAV4"/>
<comment type="similarity">
    <text evidence="2 8">Belongs to the 4-toluene sulfonate uptake permease (TSUP) (TC 2.A.102) family.</text>
</comment>
<reference evidence="9" key="2">
    <citation type="journal article" date="2021" name="PeerJ">
        <title>Extensive microbial diversity within the chicken gut microbiome revealed by metagenomics and culture.</title>
        <authorList>
            <person name="Gilroy R."/>
            <person name="Ravi A."/>
            <person name="Getino M."/>
            <person name="Pursley I."/>
            <person name="Horton D.L."/>
            <person name="Alikhan N.F."/>
            <person name="Baker D."/>
            <person name="Gharbi K."/>
            <person name="Hall N."/>
            <person name="Watson M."/>
            <person name="Adriaenssens E.M."/>
            <person name="Foster-Nyarko E."/>
            <person name="Jarju S."/>
            <person name="Secka A."/>
            <person name="Antonio M."/>
            <person name="Oren A."/>
            <person name="Chaudhuri R.R."/>
            <person name="La Ragione R."/>
            <person name="Hildebrand F."/>
            <person name="Pallen M.J."/>
        </authorList>
    </citation>
    <scope>NUCLEOTIDE SEQUENCE</scope>
    <source>
        <strain evidence="9">17213</strain>
    </source>
</reference>
<feature type="transmembrane region" description="Helical" evidence="8">
    <location>
        <begin position="164"/>
        <end position="182"/>
    </location>
</feature>
<keyword evidence="5 8" id="KW-0812">Transmembrane</keyword>
<feature type="transmembrane region" description="Helical" evidence="8">
    <location>
        <begin position="83"/>
        <end position="109"/>
    </location>
</feature>
<protein>
    <recommendedName>
        <fullName evidence="8">Probable membrane transporter protein</fullName>
    </recommendedName>
</protein>
<dbReference type="PANTHER" id="PTHR30269:SF37">
    <property type="entry name" value="MEMBRANE TRANSPORTER PROTEIN"/>
    <property type="match status" value="1"/>
</dbReference>
<feature type="transmembrane region" description="Helical" evidence="8">
    <location>
        <begin position="121"/>
        <end position="152"/>
    </location>
</feature>
<keyword evidence="4 8" id="KW-1003">Cell membrane</keyword>
<keyword evidence="3" id="KW-0813">Transport</keyword>
<comment type="subcellular location">
    <subcellularLocation>
        <location evidence="1 8">Cell membrane</location>
        <topology evidence="1 8">Multi-pass membrane protein</topology>
    </subcellularLocation>
</comment>
<dbReference type="EMBL" id="JADINH010000023">
    <property type="protein sequence ID" value="MBO8415008.1"/>
    <property type="molecule type" value="Genomic_DNA"/>
</dbReference>